<dbReference type="EMBL" id="CP001100">
    <property type="protein sequence ID" value="ACF12487.1"/>
    <property type="molecule type" value="Genomic_DNA"/>
</dbReference>
<evidence type="ECO:0000259" key="5">
    <source>
        <dbReference type="PROSITE" id="PS51123"/>
    </source>
</evidence>
<dbReference type="AlphaFoldDB" id="B3QS96"/>
<evidence type="ECO:0000256" key="4">
    <source>
        <dbReference type="PROSITE-ProRule" id="PRU00473"/>
    </source>
</evidence>
<evidence type="ECO:0000313" key="7">
    <source>
        <dbReference type="Proteomes" id="UP000001208"/>
    </source>
</evidence>
<reference evidence="6 7" key="1">
    <citation type="submission" date="2008-06" db="EMBL/GenBank/DDBJ databases">
        <title>Complete sequence of Chloroherpeton thalassium ATCC 35110.</title>
        <authorList>
            <consortium name="US DOE Joint Genome Institute"/>
            <person name="Lucas S."/>
            <person name="Copeland A."/>
            <person name="Lapidus A."/>
            <person name="Glavina del Rio T."/>
            <person name="Dalin E."/>
            <person name="Tice H."/>
            <person name="Bruce D."/>
            <person name="Goodwin L."/>
            <person name="Pitluck S."/>
            <person name="Schmutz J."/>
            <person name="Larimer F."/>
            <person name="Land M."/>
            <person name="Hauser L."/>
            <person name="Kyrpides N."/>
            <person name="Mikhailova N."/>
            <person name="Liu Z."/>
            <person name="Li T."/>
            <person name="Zhao F."/>
            <person name="Overmann J."/>
            <person name="Bryant D.A."/>
            <person name="Richardson P."/>
        </authorList>
    </citation>
    <scope>NUCLEOTIDE SEQUENCE [LARGE SCALE GENOMIC DNA]</scope>
    <source>
        <strain evidence="7">ATCC 35110 / GB-78</strain>
    </source>
</reference>
<dbReference type="CDD" id="cd07185">
    <property type="entry name" value="OmpA_C-like"/>
    <property type="match status" value="1"/>
</dbReference>
<dbReference type="GO" id="GO:0009279">
    <property type="term" value="C:cell outer membrane"/>
    <property type="evidence" value="ECO:0007669"/>
    <property type="project" value="UniProtKB-SubCell"/>
</dbReference>
<dbReference type="PANTHER" id="PTHR30329:SF21">
    <property type="entry name" value="LIPOPROTEIN YIAD-RELATED"/>
    <property type="match status" value="1"/>
</dbReference>
<evidence type="ECO:0000256" key="3">
    <source>
        <dbReference type="ARBA" id="ARBA00023237"/>
    </source>
</evidence>
<name>B3QS96_CHLT3</name>
<dbReference type="RefSeq" id="WP_012498571.1">
    <property type="nucleotide sequence ID" value="NC_011026.1"/>
</dbReference>
<dbReference type="KEGG" id="cts:Ctha_0015"/>
<evidence type="ECO:0000256" key="1">
    <source>
        <dbReference type="ARBA" id="ARBA00004442"/>
    </source>
</evidence>
<comment type="subcellular location">
    <subcellularLocation>
        <location evidence="1">Cell outer membrane</location>
    </subcellularLocation>
</comment>
<feature type="domain" description="OmpA-like" evidence="5">
    <location>
        <begin position="147"/>
        <end position="263"/>
    </location>
</feature>
<dbReference type="PROSITE" id="PS51123">
    <property type="entry name" value="OMPA_2"/>
    <property type="match status" value="1"/>
</dbReference>
<sequence length="264" mass="29284">MFFCSVFWHSAVALAPKNSIKRSESLAGKTLRDRSDSAITALSSDAAHLIDSVADVQPKILVFEAHPSKIRVGESVTLRWETENTLKIGILPQIGTVAHPNGTRTIRPATTTTYTLVAFHGEAFIEQKLTIVVEPPLPLIPPPQPDLFNPGDYIVLDIAFPVNRTELPYSAHDMLDELAEKLLAKRLSVEIVGHTDSKGSSRFNYNLSVQRAAAVKKYLIRRGVPASWLRAYGVGSNEPITRNKTKEGREKNRRIEVKVIKVLK</sequence>
<dbReference type="Proteomes" id="UP000001208">
    <property type="component" value="Chromosome"/>
</dbReference>
<dbReference type="PRINTS" id="PR01021">
    <property type="entry name" value="OMPADOMAIN"/>
</dbReference>
<dbReference type="Pfam" id="PF00691">
    <property type="entry name" value="OmpA"/>
    <property type="match status" value="1"/>
</dbReference>
<dbReference type="HOGENOM" id="CLU_1052510_0_0_10"/>
<dbReference type="SUPFAM" id="SSF103088">
    <property type="entry name" value="OmpA-like"/>
    <property type="match status" value="1"/>
</dbReference>
<keyword evidence="7" id="KW-1185">Reference proteome</keyword>
<protein>
    <submittedName>
        <fullName evidence="6">OmpA/MotB domain protein</fullName>
    </submittedName>
</protein>
<organism evidence="6 7">
    <name type="scientific">Chloroherpeton thalassium (strain ATCC 35110 / GB-78)</name>
    <dbReference type="NCBI Taxonomy" id="517418"/>
    <lineage>
        <taxon>Bacteria</taxon>
        <taxon>Pseudomonadati</taxon>
        <taxon>Chlorobiota</taxon>
        <taxon>Chlorobiia</taxon>
        <taxon>Chlorobiales</taxon>
        <taxon>Chloroherpetonaceae</taxon>
        <taxon>Chloroherpeton</taxon>
    </lineage>
</organism>
<proteinExistence type="predicted"/>
<dbReference type="InterPro" id="IPR006664">
    <property type="entry name" value="OMP_bac"/>
</dbReference>
<keyword evidence="2 4" id="KW-0472">Membrane</keyword>
<dbReference type="InterPro" id="IPR036737">
    <property type="entry name" value="OmpA-like_sf"/>
</dbReference>
<accession>B3QS96</accession>
<evidence type="ECO:0000256" key="2">
    <source>
        <dbReference type="ARBA" id="ARBA00023136"/>
    </source>
</evidence>
<evidence type="ECO:0000313" key="6">
    <source>
        <dbReference type="EMBL" id="ACF12487.1"/>
    </source>
</evidence>
<dbReference type="InterPro" id="IPR006665">
    <property type="entry name" value="OmpA-like"/>
</dbReference>
<keyword evidence="3" id="KW-0998">Cell outer membrane</keyword>
<dbReference type="PANTHER" id="PTHR30329">
    <property type="entry name" value="STATOR ELEMENT OF FLAGELLAR MOTOR COMPLEX"/>
    <property type="match status" value="1"/>
</dbReference>
<dbReference type="Gene3D" id="3.30.1330.60">
    <property type="entry name" value="OmpA-like domain"/>
    <property type="match status" value="1"/>
</dbReference>
<dbReference type="eggNOG" id="COG2885">
    <property type="taxonomic scope" value="Bacteria"/>
</dbReference>
<dbReference type="STRING" id="517418.Ctha_0015"/>
<dbReference type="InterPro" id="IPR050330">
    <property type="entry name" value="Bact_OuterMem_StrucFunc"/>
</dbReference>
<gene>
    <name evidence="6" type="ordered locus">Ctha_0015</name>
</gene>